<feature type="region of interest" description="Disordered" evidence="1">
    <location>
        <begin position="89"/>
        <end position="144"/>
    </location>
</feature>
<dbReference type="OrthoDB" id="3535493at2759"/>
<accession>A0A7D8YXB8</accession>
<gene>
    <name evidence="2" type="ORF">LCER1_G001433</name>
</gene>
<dbReference type="EMBL" id="QGMG01000069">
    <property type="protein sequence ID" value="TVY57891.1"/>
    <property type="molecule type" value="Genomic_DNA"/>
</dbReference>
<reference evidence="2 3" key="1">
    <citation type="submission" date="2018-05" db="EMBL/GenBank/DDBJ databases">
        <title>Whole genome sequencing for identification of molecular markers to develop diagnostic detection tools for the regulated plant pathogen Lachnellula willkommii.</title>
        <authorList>
            <person name="Giroux E."/>
            <person name="Bilodeau G."/>
        </authorList>
    </citation>
    <scope>NUCLEOTIDE SEQUENCE [LARGE SCALE GENOMIC DNA]</scope>
    <source>
        <strain evidence="2 3">CBS 625.97</strain>
    </source>
</reference>
<feature type="compositionally biased region" description="Basic and acidic residues" evidence="1">
    <location>
        <begin position="47"/>
        <end position="70"/>
    </location>
</feature>
<feature type="region of interest" description="Disordered" evidence="1">
    <location>
        <begin position="27"/>
        <end position="75"/>
    </location>
</feature>
<name>A0A7D8YXB8_9HELO</name>
<sequence>YLFCRDCYLHSDNLSTLDPRSTLCNPQNVLGQPSPIDVSEYSSPDGTRGEAAVELHDDSPNSFQRDRTESVSDASQHVAEEGIVRDLSLSAESSNPDLPSPSVDDGSGNHTSISPASQTEISPESMNGPLSSPSQFMRSVSQLPQTDTENITHISLPDGTFKCPKCPRTFREEGKARHVLDRIFMSTGMHMLAQHLDVPGATICRRIFEDTPIHIILKQEDIIVRIQTASLAPVRLQCLSLDLICSIDI</sequence>
<protein>
    <submittedName>
        <fullName evidence="2">Uncharacterized protein</fullName>
    </submittedName>
</protein>
<organism evidence="2 3">
    <name type="scientific">Lachnellula cervina</name>
    <dbReference type="NCBI Taxonomy" id="1316786"/>
    <lineage>
        <taxon>Eukaryota</taxon>
        <taxon>Fungi</taxon>
        <taxon>Dikarya</taxon>
        <taxon>Ascomycota</taxon>
        <taxon>Pezizomycotina</taxon>
        <taxon>Leotiomycetes</taxon>
        <taxon>Helotiales</taxon>
        <taxon>Lachnaceae</taxon>
        <taxon>Lachnellula</taxon>
    </lineage>
</organism>
<comment type="caution">
    <text evidence="2">The sequence shown here is derived from an EMBL/GenBank/DDBJ whole genome shotgun (WGS) entry which is preliminary data.</text>
</comment>
<proteinExistence type="predicted"/>
<dbReference type="AlphaFoldDB" id="A0A7D8YXB8"/>
<evidence type="ECO:0000313" key="3">
    <source>
        <dbReference type="Proteomes" id="UP000481288"/>
    </source>
</evidence>
<dbReference type="Proteomes" id="UP000481288">
    <property type="component" value="Unassembled WGS sequence"/>
</dbReference>
<evidence type="ECO:0000313" key="2">
    <source>
        <dbReference type="EMBL" id="TVY57891.1"/>
    </source>
</evidence>
<feature type="non-terminal residue" evidence="2">
    <location>
        <position position="249"/>
    </location>
</feature>
<keyword evidence="3" id="KW-1185">Reference proteome</keyword>
<feature type="compositionally biased region" description="Polar residues" evidence="1">
    <location>
        <begin position="108"/>
        <end position="144"/>
    </location>
</feature>
<evidence type="ECO:0000256" key="1">
    <source>
        <dbReference type="SAM" id="MobiDB-lite"/>
    </source>
</evidence>
<feature type="non-terminal residue" evidence="2">
    <location>
        <position position="1"/>
    </location>
</feature>